<gene>
    <name evidence="1" type="ORF">EC34880_1867</name>
</gene>
<evidence type="ECO:0000313" key="2">
    <source>
        <dbReference type="Proteomes" id="UP000011584"/>
    </source>
</evidence>
<name>A0AAV3I762_ECOLX</name>
<dbReference type="AlphaFoldDB" id="A0AAV3I762"/>
<evidence type="ECO:0000313" key="1">
    <source>
        <dbReference type="EMBL" id="ELW35721.1"/>
    </source>
</evidence>
<comment type="caution">
    <text evidence="1">The sequence shown here is derived from an EMBL/GenBank/DDBJ whole genome shotgun (WGS) entry which is preliminary data.</text>
</comment>
<accession>A0AAV3I762</accession>
<dbReference type="Proteomes" id="UP000011584">
    <property type="component" value="Unassembled WGS sequence"/>
</dbReference>
<proteinExistence type="predicted"/>
<reference evidence="1 2" key="1">
    <citation type="submission" date="2012-11" db="EMBL/GenBank/DDBJ databases">
        <title>Genomic anatomy of Escherichia coli O157:H7 outbreaks.</title>
        <authorList>
            <person name="Tracy H.T."/>
            <person name="Eppinger M."/>
            <person name="Daugherty S."/>
            <person name="Agrawal S."/>
            <person name="Galens K."/>
            <person name="Tallon L."/>
            <person name="Shefchek K."/>
            <person name="Parankush S."/>
            <person name="Cebula T.A."/>
            <person name="Feng P."/>
            <person name="Soderlund R."/>
            <person name="Mammel M.K."/>
            <person name="DebRoy C."/>
            <person name="Dudley E.G."/>
            <person name="Tarr P.I."/>
            <person name="Fraser-Liggett C."/>
            <person name="Ravel J."/>
        </authorList>
    </citation>
    <scope>NUCLEOTIDE SEQUENCE [LARGE SCALE GENOMIC DNA]</scope>
    <source>
        <strain evidence="1 2">3.4880</strain>
    </source>
</reference>
<protein>
    <submittedName>
        <fullName evidence="1">Uncharacterized protein</fullName>
    </submittedName>
</protein>
<organism evidence="1 2">
    <name type="scientific">Escherichia coli 3.4880</name>
    <dbReference type="NCBI Taxonomy" id="1051347"/>
    <lineage>
        <taxon>Bacteria</taxon>
        <taxon>Pseudomonadati</taxon>
        <taxon>Pseudomonadota</taxon>
        <taxon>Gammaproteobacteria</taxon>
        <taxon>Enterobacterales</taxon>
        <taxon>Enterobacteriaceae</taxon>
        <taxon>Escherichia</taxon>
    </lineage>
</organism>
<sequence>MGARLISYRFLLWQKWDKRPQKGQKWGKKSVDYCALL</sequence>
<dbReference type="EMBL" id="AOET01000053">
    <property type="protein sequence ID" value="ELW35721.1"/>
    <property type="molecule type" value="Genomic_DNA"/>
</dbReference>